<protein>
    <submittedName>
        <fullName evidence="7">Uncharacterized protein</fullName>
    </submittedName>
</protein>
<dbReference type="SMART" id="SM00635">
    <property type="entry name" value="BID_2"/>
    <property type="match status" value="4"/>
</dbReference>
<dbReference type="PROSITE" id="PS51272">
    <property type="entry name" value="SLH"/>
    <property type="match status" value="3"/>
</dbReference>
<evidence type="ECO:0000259" key="5">
    <source>
        <dbReference type="PROSITE" id="PS50853"/>
    </source>
</evidence>
<evidence type="ECO:0000313" key="7">
    <source>
        <dbReference type="EMBL" id="BBI35922.1"/>
    </source>
</evidence>
<dbReference type="CDD" id="cd00063">
    <property type="entry name" value="FN3"/>
    <property type="match status" value="2"/>
</dbReference>
<proteinExistence type="predicted"/>
<dbReference type="NCBIfam" id="NF033679">
    <property type="entry name" value="DNRLRE_dom"/>
    <property type="match status" value="1"/>
</dbReference>
<dbReference type="InterPro" id="IPR003961">
    <property type="entry name" value="FN3_dom"/>
</dbReference>
<dbReference type="InterPro" id="IPR003343">
    <property type="entry name" value="Big_2"/>
</dbReference>
<dbReference type="InterPro" id="IPR036116">
    <property type="entry name" value="FN3_sf"/>
</dbReference>
<sequence length="1997" mass="216100">MFIIEKKISKLIVSSLVFFLLISSFNMPSYVKAVQPGMLDDQLLFLPFEGSVLDGSGNKNHGTAQGTLSYPAGTIGDKAIDTTGLGSIGLDANKFKFSDSQDFTISFWLKTNDQSPDMTIVSNKNWTSGANPGWQIGVSGGKLTVNYKGALKTRVDLPKNFVVSDGSWHHVVVSYKRSSLATVYIDNASKGTLDIANTGNIDTALKLNIGKDGNDGWSYKGSLDDFRIFKRALDSTEVQQLYTIKTTQNSSNAPLWPVNSSLTGVPVSPTEYQLTWTAAEVNNSVDSIGATLYQIYKNDKSVGTVSGDTYSYTVTDLIPNEKVTFRVEAMDRLGNVSNSGPSKSFGEVVEAGMMDQQLLFLPFEGSVLDASGYNNHGIAQDRLSYSEGIIGEKAADTSGFGSIELNASKFKFGTAQDFSISFWVKTNDPSSEMTVISNKDWDSGGNLGWQIGVTAGKLTVNYKGASTARVDLPKTFVVGDDSWHHVVVSYKRSSLAQVYVDNELKGSLNIANAGNIDTSLGLNIGKDGKGNWAFKGNLDDFRIFKKALDDAEVQQLYKIKATQNSSGAPIWPANSSLTGVLTGPTEYQLTWPTAAANAATDSVGATQYQVFKNDKLLSTLTSATHSYTVADLRPGELVSFRVEAMDRTGNLTDNGPTLSYRLPGISINHAIAKVVTGEAIVLAAAVYPVSSPLQWEVDQTGIVQIDATGNKAVITGLSAGTVNVKVSDGTLTATTKVIVTAKSIPDINGKVIASVTDDTFVQASPSTDNYGSQPFVDIKNSLAANTNLRYGILKYDLSGISREDMEDIESVTLNMYGSITDVRATDSIIQQVTAFGISDNNWNENTITFANMPNMNESLQSLPFSNKLGWRQLDITSYAKARLASDKGVSIGLKEVSGDYTVSLYSKENTDSTYKSHLVIKMKMKRPIEKLWPNGTQIELKPGAAGGLQISWPEAVDEFGIDKYRISMDGQNIATVSKLDRQFILKALRPGTTYTFKIEAGVSTGDWMSPSLSRAYLIPGRIMAGENEVPELDYSFEQSAVIDGGPSHHDGEAIGSPGVGYDPSFGKNVLSLNGSDAYVRVPHQPSLSPEYMSIITAFSLEDIYSAQTIVAKNKQSDYVMEYNPINKKLTARFYVWDMFNKAGTYVIVNSTTSLEANKIYHAVATYDGYTAKLYLNGVLEASQSESGAIGGSSKIDLTLGASLDATGKAFNYFNGKIDFVQLYDKVFSDAAVQALYSLYASSKTPEEITSIRWDIQSDWTVGLTGQAVVKKKDLNDVETIIQQRVIYMSSNPDIASISDSGLITPLRSGTTKLTVVYGKLVASKIITITEDAPQLLLLEGPGSLKIGESALLKAKISYASRPIEYVANGVIYTSNRPDIATVNPVTGAIIAVSRGIAIIHASFRGLDADWVINITEQPVVIDPEEAQLTSLVFTGPSLLDISKSGTTSLQATFSDGLVTQPEQGDGVVYRSESPNVATIDPVTGVVNAHNYGTVQITATYRSFTAGFMLVVKGSTPPVESEDGLKSLRLIGPSSIRVGELGTYLLEAAYSQSAARDVTQWAEWSTQNSNILRIEGPGVIKGLQPGTSVITAVYKDLITSYPITVELKSDGNNGGSSYNPVVEPANKQIYRINNSDFTGPSAKQSIQLKDDVEQAVFAVDAGTVLGNRSVELKKNGLILEVPGNLLQSLQAQFSDNKIEKAPIVLSFPALVESAKKEWVRKAEERVSAGVKLNPVTAMYEISFNALSDNKNSVPMPQRLSKPIQAVFSVAPGADRELYGVYRLLDDGSMKYVGGKAIEEGIRVDIEESGRYVVMEYRKGYGDVMPDHWAYRTIEIMSAKHKVEGVSENKFEPNKAVSRAEFIAMLVKTFNIPQQSTDSFGDVPADAWYSSYIGGAAALGLVKGRHGDQFEPNSTITREEMAVLLVRVYENLSGVLATAASQRFADSNSFASWSQDAINFSAKLGLLEGSGNKMFYPQHNATRAEVAQVLLKMLNKDIK</sequence>
<dbReference type="Proteomes" id="UP000289856">
    <property type="component" value="Chromosome"/>
</dbReference>
<dbReference type="InterPro" id="IPR006558">
    <property type="entry name" value="LamG-like"/>
</dbReference>
<dbReference type="RefSeq" id="WP_130614994.1">
    <property type="nucleotide sequence ID" value="NZ_AP019400.1"/>
</dbReference>
<keyword evidence="4" id="KW-1015">Disulfide bond</keyword>
<reference evidence="7 8" key="1">
    <citation type="submission" date="2019-01" db="EMBL/GenBank/DDBJ databases">
        <title>Complete genome sequence of Cohnella hallensis HS21 isolated from Korean fir (Abies koreana) rhizospheric soil.</title>
        <authorList>
            <person name="Jiang L."/>
            <person name="Kang S.W."/>
            <person name="Kim S."/>
            <person name="Jung J."/>
            <person name="Kim C.Y."/>
            <person name="Kim D.H."/>
            <person name="Kim S.W."/>
            <person name="Lee J."/>
        </authorList>
    </citation>
    <scope>NUCLEOTIDE SEQUENCE [LARGE SCALE GENOMIC DNA]</scope>
    <source>
        <strain evidence="7 8">HS21</strain>
    </source>
</reference>
<dbReference type="InterPro" id="IPR055372">
    <property type="entry name" value="CBM96"/>
</dbReference>
<dbReference type="InterPro" id="IPR013783">
    <property type="entry name" value="Ig-like_fold"/>
</dbReference>
<dbReference type="InterPro" id="IPR001119">
    <property type="entry name" value="SLH_dom"/>
</dbReference>
<organism evidence="7 8">
    <name type="scientific">Cohnella abietis</name>
    <dbReference type="NCBI Taxonomy" id="2507935"/>
    <lineage>
        <taxon>Bacteria</taxon>
        <taxon>Bacillati</taxon>
        <taxon>Bacillota</taxon>
        <taxon>Bacilli</taxon>
        <taxon>Bacillales</taxon>
        <taxon>Paenibacillaceae</taxon>
        <taxon>Cohnella</taxon>
    </lineage>
</organism>
<dbReference type="PANTHER" id="PTHR42535:SF2">
    <property type="entry name" value="CHROMOSOME UNDETERMINED SCAFFOLD_146, WHOLE GENOME SHOTGUN SEQUENCE"/>
    <property type="match status" value="1"/>
</dbReference>
<dbReference type="SUPFAM" id="SSF49373">
    <property type="entry name" value="Invasin/intimin cell-adhesion fragments"/>
    <property type="match status" value="3"/>
</dbReference>
<feature type="domain" description="Fibronectin type-III" evidence="5">
    <location>
        <begin position="258"/>
        <end position="351"/>
    </location>
</feature>
<name>A0A3T1DCU4_9BACL</name>
<dbReference type="Pfam" id="PF24517">
    <property type="entry name" value="CBM96"/>
    <property type="match status" value="1"/>
</dbReference>
<dbReference type="Gene3D" id="2.60.40.1080">
    <property type="match status" value="5"/>
</dbReference>
<feature type="domain" description="SLH" evidence="6">
    <location>
        <begin position="1874"/>
        <end position="1937"/>
    </location>
</feature>
<keyword evidence="3" id="KW-0732">Signal</keyword>
<dbReference type="PROSITE" id="PS50853">
    <property type="entry name" value="FN3"/>
    <property type="match status" value="1"/>
</dbReference>
<dbReference type="InterPro" id="IPR013320">
    <property type="entry name" value="ConA-like_dom_sf"/>
</dbReference>
<feature type="domain" description="SLH" evidence="6">
    <location>
        <begin position="1939"/>
        <end position="1997"/>
    </location>
</feature>
<dbReference type="SMART" id="SM00060">
    <property type="entry name" value="FN3"/>
    <property type="match status" value="3"/>
</dbReference>
<evidence type="ECO:0000256" key="2">
    <source>
        <dbReference type="ARBA" id="ARBA00022525"/>
    </source>
</evidence>
<accession>A0A3T1DCU4</accession>
<keyword evidence="8" id="KW-1185">Reference proteome</keyword>
<evidence type="ECO:0000256" key="4">
    <source>
        <dbReference type="ARBA" id="ARBA00023157"/>
    </source>
</evidence>
<evidence type="ECO:0000313" key="8">
    <source>
        <dbReference type="Proteomes" id="UP000289856"/>
    </source>
</evidence>
<evidence type="ECO:0000256" key="1">
    <source>
        <dbReference type="ARBA" id="ARBA00004613"/>
    </source>
</evidence>
<dbReference type="SMART" id="SM00560">
    <property type="entry name" value="LamGL"/>
    <property type="match status" value="3"/>
</dbReference>
<dbReference type="Pfam" id="PF00395">
    <property type="entry name" value="SLH"/>
    <property type="match status" value="3"/>
</dbReference>
<evidence type="ECO:0000256" key="3">
    <source>
        <dbReference type="ARBA" id="ARBA00022729"/>
    </source>
</evidence>
<dbReference type="SUPFAM" id="SSF49265">
    <property type="entry name" value="Fibronectin type III"/>
    <property type="match status" value="1"/>
</dbReference>
<keyword evidence="2" id="KW-0964">Secreted</keyword>
<dbReference type="SUPFAM" id="SSF49899">
    <property type="entry name" value="Concanavalin A-like lectins/glucanases"/>
    <property type="match status" value="3"/>
</dbReference>
<dbReference type="Pfam" id="PF13385">
    <property type="entry name" value="Laminin_G_3"/>
    <property type="match status" value="3"/>
</dbReference>
<comment type="subcellular location">
    <subcellularLocation>
        <location evidence="1">Secreted</location>
    </subcellularLocation>
</comment>
<dbReference type="GO" id="GO:0005576">
    <property type="term" value="C:extracellular region"/>
    <property type="evidence" value="ECO:0007669"/>
    <property type="project" value="UniProtKB-SubCell"/>
</dbReference>
<dbReference type="EMBL" id="AP019400">
    <property type="protein sequence ID" value="BBI35922.1"/>
    <property type="molecule type" value="Genomic_DNA"/>
</dbReference>
<evidence type="ECO:0000259" key="6">
    <source>
        <dbReference type="PROSITE" id="PS51272"/>
    </source>
</evidence>
<dbReference type="Gene3D" id="2.60.40.10">
    <property type="entry name" value="Immunoglobulins"/>
    <property type="match status" value="3"/>
</dbReference>
<dbReference type="InterPro" id="IPR008964">
    <property type="entry name" value="Invasin/intimin_cell_adhesion"/>
</dbReference>
<gene>
    <name evidence="7" type="ORF">KCTCHS21_53210</name>
</gene>
<dbReference type="Gene3D" id="2.60.120.200">
    <property type="match status" value="3"/>
</dbReference>
<dbReference type="KEGG" id="cohn:KCTCHS21_53210"/>
<dbReference type="PANTHER" id="PTHR42535">
    <property type="entry name" value="OOKINETE PROTEIN, PUTATIVE-RELATED"/>
    <property type="match status" value="1"/>
</dbReference>
<feature type="domain" description="SLH" evidence="6">
    <location>
        <begin position="1815"/>
        <end position="1873"/>
    </location>
</feature>
<dbReference type="OrthoDB" id="9809277at2"/>